<feature type="compositionally biased region" description="Basic and acidic residues" evidence="1">
    <location>
        <begin position="34"/>
        <end position="57"/>
    </location>
</feature>
<evidence type="ECO:0000256" key="1">
    <source>
        <dbReference type="SAM" id="MobiDB-lite"/>
    </source>
</evidence>
<sequence length="57" mass="6394">MFFGFGYFGESQKEQAFRLQAEEQGGGTPGPEGEVTRKRDDSDDDEKGPYRSEDDAK</sequence>
<feature type="region of interest" description="Disordered" evidence="1">
    <location>
        <begin position="17"/>
        <end position="57"/>
    </location>
</feature>
<evidence type="ECO:0000313" key="2">
    <source>
        <dbReference type="EMBL" id="NYV44051.1"/>
    </source>
</evidence>
<dbReference type="EMBL" id="JABTXY010000026">
    <property type="protein sequence ID" value="NYV44051.1"/>
    <property type="molecule type" value="Genomic_DNA"/>
</dbReference>
<dbReference type="Proteomes" id="UP000548673">
    <property type="component" value="Unassembled WGS sequence"/>
</dbReference>
<reference evidence="2 3" key="1">
    <citation type="submission" date="2020-05" db="EMBL/GenBank/DDBJ databases">
        <title>The draft genome of Cronobacter sakazakii strain 145005.</title>
        <authorList>
            <person name="Yang J."/>
            <person name="Liu L."/>
            <person name="Feng Y."/>
            <person name="Zong Z."/>
        </authorList>
    </citation>
    <scope>NUCLEOTIDE SEQUENCE [LARGE SCALE GENOMIC DNA]</scope>
    <source>
        <strain evidence="2 3">145005</strain>
    </source>
</reference>
<organism evidence="2 3">
    <name type="scientific">Cronobacter sakazakii</name>
    <name type="common">Enterobacter sakazakii</name>
    <dbReference type="NCBI Taxonomy" id="28141"/>
    <lineage>
        <taxon>Bacteria</taxon>
        <taxon>Pseudomonadati</taxon>
        <taxon>Pseudomonadota</taxon>
        <taxon>Gammaproteobacteria</taxon>
        <taxon>Enterobacterales</taxon>
        <taxon>Enterobacteriaceae</taxon>
        <taxon>Cronobacter</taxon>
    </lineage>
</organism>
<dbReference type="KEGG" id="csj:CSK29544_03471"/>
<accession>A0A853HDV1</accession>
<dbReference type="GeneID" id="92215441"/>
<proteinExistence type="predicted"/>
<gene>
    <name evidence="2" type="ORF">HRR37_17170</name>
</gene>
<protein>
    <submittedName>
        <fullName evidence="2">Uncharacterized protein</fullName>
    </submittedName>
</protein>
<dbReference type="RefSeq" id="WP_007670864.1">
    <property type="nucleotide sequence ID" value="NZ_CABMLV010000001.1"/>
</dbReference>
<name>A0A853HDV1_CROSK</name>
<dbReference type="AlphaFoldDB" id="A0A853HDV1"/>
<evidence type="ECO:0000313" key="3">
    <source>
        <dbReference type="Proteomes" id="UP000548673"/>
    </source>
</evidence>
<comment type="caution">
    <text evidence="2">The sequence shown here is derived from an EMBL/GenBank/DDBJ whole genome shotgun (WGS) entry which is preliminary data.</text>
</comment>